<name>A0A2M4DHK7_ANODA</name>
<feature type="region of interest" description="Disordered" evidence="1">
    <location>
        <begin position="46"/>
        <end position="86"/>
    </location>
</feature>
<feature type="signal peptide" evidence="2">
    <location>
        <begin position="1"/>
        <end position="34"/>
    </location>
</feature>
<protein>
    <submittedName>
        <fullName evidence="3">Putative secreted protein</fullName>
    </submittedName>
</protein>
<sequence length="86" mass="10103">MAWRQESAFESSFSFSFSCSLLFLFLWPPPSCHAIDAVDNRAREIEAQREGARERERERKNITSRRSAKDARDTRHKGTSERQTLR</sequence>
<dbReference type="AlphaFoldDB" id="A0A2M4DHK7"/>
<reference evidence="3" key="1">
    <citation type="submission" date="2018-01" db="EMBL/GenBank/DDBJ databases">
        <title>An insight into the sialome of Amazonian anophelines.</title>
        <authorList>
            <person name="Ribeiro J.M."/>
            <person name="Scarpassa V."/>
            <person name="Calvo E."/>
        </authorList>
    </citation>
    <scope>NUCLEOTIDE SEQUENCE</scope>
</reference>
<evidence type="ECO:0000256" key="1">
    <source>
        <dbReference type="SAM" id="MobiDB-lite"/>
    </source>
</evidence>
<keyword evidence="2" id="KW-0732">Signal</keyword>
<organism evidence="3">
    <name type="scientific">Anopheles darlingi</name>
    <name type="common">Mosquito</name>
    <dbReference type="NCBI Taxonomy" id="43151"/>
    <lineage>
        <taxon>Eukaryota</taxon>
        <taxon>Metazoa</taxon>
        <taxon>Ecdysozoa</taxon>
        <taxon>Arthropoda</taxon>
        <taxon>Hexapoda</taxon>
        <taxon>Insecta</taxon>
        <taxon>Pterygota</taxon>
        <taxon>Neoptera</taxon>
        <taxon>Endopterygota</taxon>
        <taxon>Diptera</taxon>
        <taxon>Nematocera</taxon>
        <taxon>Culicoidea</taxon>
        <taxon>Culicidae</taxon>
        <taxon>Anophelinae</taxon>
        <taxon>Anopheles</taxon>
    </lineage>
</organism>
<proteinExistence type="predicted"/>
<accession>A0A2M4DHK7</accession>
<dbReference type="EMBL" id="GGFL01012852">
    <property type="protein sequence ID" value="MBW77030.1"/>
    <property type="molecule type" value="Transcribed_RNA"/>
</dbReference>
<evidence type="ECO:0000256" key="2">
    <source>
        <dbReference type="SAM" id="SignalP"/>
    </source>
</evidence>
<feature type="chain" id="PRO_5014746952" evidence="2">
    <location>
        <begin position="35"/>
        <end position="86"/>
    </location>
</feature>
<evidence type="ECO:0000313" key="3">
    <source>
        <dbReference type="EMBL" id="MBW77030.1"/>
    </source>
</evidence>